<name>A0A6V7QKN1_ANACO</name>
<dbReference type="Pfam" id="PF00931">
    <property type="entry name" value="NB-ARC"/>
    <property type="match status" value="1"/>
</dbReference>
<dbReference type="AlphaFoldDB" id="A0A6V7QKN1"/>
<dbReference type="GO" id="GO:0043531">
    <property type="term" value="F:ADP binding"/>
    <property type="evidence" value="ECO:0007669"/>
    <property type="project" value="InterPro"/>
</dbReference>
<proteinExistence type="predicted"/>
<organism evidence="2">
    <name type="scientific">Ananas comosus var. bracteatus</name>
    <name type="common">red pineapple</name>
    <dbReference type="NCBI Taxonomy" id="296719"/>
    <lineage>
        <taxon>Eukaryota</taxon>
        <taxon>Viridiplantae</taxon>
        <taxon>Streptophyta</taxon>
        <taxon>Embryophyta</taxon>
        <taxon>Tracheophyta</taxon>
        <taxon>Spermatophyta</taxon>
        <taxon>Magnoliopsida</taxon>
        <taxon>Liliopsida</taxon>
        <taxon>Poales</taxon>
        <taxon>Bromeliaceae</taxon>
        <taxon>Bromelioideae</taxon>
        <taxon>Ananas</taxon>
    </lineage>
</organism>
<dbReference type="EMBL" id="LR862137">
    <property type="protein sequence ID" value="CAD1843700.1"/>
    <property type="molecule type" value="Genomic_DNA"/>
</dbReference>
<reference evidence="2" key="1">
    <citation type="submission" date="2020-07" db="EMBL/GenBank/DDBJ databases">
        <authorList>
            <person name="Lin J."/>
        </authorList>
    </citation>
    <scope>NUCLEOTIDE SEQUENCE</scope>
</reference>
<dbReference type="PANTHER" id="PTHR36766">
    <property type="entry name" value="PLANT BROAD-SPECTRUM MILDEW RESISTANCE PROTEIN RPW8"/>
    <property type="match status" value="1"/>
</dbReference>
<gene>
    <name evidence="2" type="ORF">CB5_LOCUS26911</name>
</gene>
<feature type="domain" description="NB-ARC" evidence="1">
    <location>
        <begin position="22"/>
        <end position="92"/>
    </location>
</feature>
<dbReference type="InterPro" id="IPR027417">
    <property type="entry name" value="P-loop_NTPase"/>
</dbReference>
<evidence type="ECO:0000313" key="2">
    <source>
        <dbReference type="EMBL" id="CAD1843700.1"/>
    </source>
</evidence>
<dbReference type="SUPFAM" id="SSF52540">
    <property type="entry name" value="P-loop containing nucleoside triphosphate hydrolases"/>
    <property type="match status" value="1"/>
</dbReference>
<dbReference type="Gene3D" id="3.40.50.300">
    <property type="entry name" value="P-loop containing nucleotide triphosphate hydrolases"/>
    <property type="match status" value="1"/>
</dbReference>
<dbReference type="PANTHER" id="PTHR36766:SF70">
    <property type="entry name" value="DISEASE RESISTANCE PROTEIN RGA4"/>
    <property type="match status" value="1"/>
</dbReference>
<accession>A0A6V7QKN1</accession>
<evidence type="ECO:0000259" key="1">
    <source>
        <dbReference type="Pfam" id="PF00931"/>
    </source>
</evidence>
<protein>
    <recommendedName>
        <fullName evidence="1">NB-ARC domain-containing protein</fullName>
    </recommendedName>
</protein>
<sequence>MSSTRETCEIMEADVVGREIEDATDELVEMIVTNNRRNFQVIAVAGMGGIGKTTLAQKVYNNSRIGDNFKVRIWICVREKYSDVRLLQEIIGKPKAATEVPNGFPNCSLFSAGLLEGGASFSCWMTYGDRTYGLIFSETRCKMEQLADVFW</sequence>
<dbReference type="InterPro" id="IPR002182">
    <property type="entry name" value="NB-ARC"/>
</dbReference>